<evidence type="ECO:0000313" key="3">
    <source>
        <dbReference type="Proteomes" id="UP001231915"/>
    </source>
</evidence>
<feature type="transmembrane region" description="Helical" evidence="1">
    <location>
        <begin position="80"/>
        <end position="107"/>
    </location>
</feature>
<gene>
    <name evidence="2" type="ORF">QNM18_05870</name>
</gene>
<protein>
    <submittedName>
        <fullName evidence="2">Uncharacterized protein</fullName>
    </submittedName>
</protein>
<keyword evidence="1" id="KW-0812">Transmembrane</keyword>
<keyword evidence="3" id="KW-1185">Reference proteome</keyword>
<evidence type="ECO:0000256" key="1">
    <source>
        <dbReference type="SAM" id="Phobius"/>
    </source>
</evidence>
<name>A0ABT7EHS4_9GAMM</name>
<dbReference type="RefSeq" id="WP_284136646.1">
    <property type="nucleotide sequence ID" value="NZ_JASJUT010000002.1"/>
</dbReference>
<feature type="transmembrane region" description="Helical" evidence="1">
    <location>
        <begin position="6"/>
        <end position="34"/>
    </location>
</feature>
<dbReference type="EMBL" id="JASJUT010000002">
    <property type="protein sequence ID" value="MDK2594596.1"/>
    <property type="molecule type" value="Genomic_DNA"/>
</dbReference>
<evidence type="ECO:0000313" key="2">
    <source>
        <dbReference type="EMBL" id="MDK2594596.1"/>
    </source>
</evidence>
<organism evidence="2 3">
    <name type="scientific">Pseudoalteromonas obscura</name>
    <dbReference type="NCBI Taxonomy" id="3048491"/>
    <lineage>
        <taxon>Bacteria</taxon>
        <taxon>Pseudomonadati</taxon>
        <taxon>Pseudomonadota</taxon>
        <taxon>Gammaproteobacteria</taxon>
        <taxon>Alteromonadales</taxon>
        <taxon>Pseudoalteromonadaceae</taxon>
        <taxon>Pseudoalteromonas</taxon>
    </lineage>
</organism>
<dbReference type="Proteomes" id="UP001231915">
    <property type="component" value="Unassembled WGS sequence"/>
</dbReference>
<keyword evidence="1" id="KW-1133">Transmembrane helix</keyword>
<reference evidence="2 3" key="1">
    <citation type="submission" date="2023-05" db="EMBL/GenBank/DDBJ databases">
        <title>Pseudoalteromonas ardens sp. nov., Pseudoalteromonas obscura sp. nov., and Pseudoalteromonas umbrosa sp. nov., isolated from the coral Montipora capitata.</title>
        <authorList>
            <person name="Thomas E.M."/>
            <person name="Smith E.M."/>
            <person name="Papke E."/>
            <person name="Shlafstein M.D."/>
            <person name="Oline D.K."/>
            <person name="Videau P."/>
            <person name="Saw J.H."/>
            <person name="Strangman W.K."/>
            <person name="Ushijima B."/>
        </authorList>
    </citation>
    <scope>NUCLEOTIDE SEQUENCE [LARGE SCALE GENOMIC DNA]</scope>
    <source>
        <strain evidence="2 3">P94</strain>
    </source>
</reference>
<keyword evidence="1" id="KW-0472">Membrane</keyword>
<accession>A0ABT7EHS4</accession>
<sequence length="123" mass="13486">MLLPFILVIVLVKSSLLGLGGISIVIAALSLLVIKLTSLGISKSHRLKFKRLFKIALWGHLSAYIALLLKALLIDGIEDIPTFIVSHLILHHALCAAIAGVSVFLALRIYMDHRRTTNIPQTK</sequence>
<proteinExistence type="predicted"/>
<feature type="transmembrane region" description="Helical" evidence="1">
    <location>
        <begin position="55"/>
        <end position="74"/>
    </location>
</feature>
<comment type="caution">
    <text evidence="2">The sequence shown here is derived from an EMBL/GenBank/DDBJ whole genome shotgun (WGS) entry which is preliminary data.</text>
</comment>